<evidence type="ECO:0000256" key="6">
    <source>
        <dbReference type="ARBA" id="ARBA00023230"/>
    </source>
</evidence>
<dbReference type="SMART" id="SM00271">
    <property type="entry name" value="DnaJ"/>
    <property type="match status" value="1"/>
</dbReference>
<dbReference type="PROSITE" id="PS50076">
    <property type="entry name" value="DNAJ_2"/>
    <property type="match status" value="1"/>
</dbReference>
<protein>
    <recommendedName>
        <fullName evidence="7">DnaJ homolog subfamily B member 9</fullName>
    </recommendedName>
    <alternativeName>
        <fullName evidence="8">Endoplasmic reticulum DNA J domain-containing protein 4</fullName>
    </alternativeName>
</protein>
<dbReference type="PRINTS" id="PR00625">
    <property type="entry name" value="JDOMAIN"/>
</dbReference>
<keyword evidence="3" id="KW-0732">Signal</keyword>
<dbReference type="GO" id="GO:0051087">
    <property type="term" value="F:protein-folding chaperone binding"/>
    <property type="evidence" value="ECO:0007669"/>
    <property type="project" value="TreeGrafter"/>
</dbReference>
<feature type="compositionally biased region" description="Basic and acidic residues" evidence="11">
    <location>
        <begin position="90"/>
        <end position="100"/>
    </location>
</feature>
<keyword evidence="6" id="KW-0834">Unfolded protein response</keyword>
<dbReference type="PROSITE" id="PS00636">
    <property type="entry name" value="DNAJ_1"/>
    <property type="match status" value="1"/>
</dbReference>
<keyword evidence="12" id="KW-0472">Membrane</keyword>
<evidence type="ECO:0000256" key="4">
    <source>
        <dbReference type="ARBA" id="ARBA00022824"/>
    </source>
</evidence>
<proteinExistence type="predicted"/>
<dbReference type="Gene3D" id="1.10.287.110">
    <property type="entry name" value="DnaJ domain"/>
    <property type="match status" value="1"/>
</dbReference>
<dbReference type="Pfam" id="PF00226">
    <property type="entry name" value="DnaJ"/>
    <property type="match status" value="1"/>
</dbReference>
<dbReference type="FunFam" id="1.10.287.110:FF:000054">
    <property type="entry name" value="dnaJ homolog subfamily B member 9"/>
    <property type="match status" value="1"/>
</dbReference>
<dbReference type="GO" id="GO:0006986">
    <property type="term" value="P:response to unfolded protein"/>
    <property type="evidence" value="ECO:0007669"/>
    <property type="project" value="UniProtKB-KW"/>
</dbReference>
<evidence type="ECO:0000313" key="15">
    <source>
        <dbReference type="Proteomes" id="UP000727407"/>
    </source>
</evidence>
<dbReference type="OrthoDB" id="376357at2759"/>
<evidence type="ECO:0000256" key="3">
    <source>
        <dbReference type="ARBA" id="ARBA00022729"/>
    </source>
</evidence>
<accession>A0A8J4UJ67</accession>
<dbReference type="PANTHER" id="PTHR44360">
    <property type="entry name" value="DNAJ HOMOLOG SUBFAMILY B MEMBER 9"/>
    <property type="match status" value="1"/>
</dbReference>
<keyword evidence="12" id="KW-0812">Transmembrane</keyword>
<keyword evidence="15" id="KW-1185">Reference proteome</keyword>
<dbReference type="InterPro" id="IPR036869">
    <property type="entry name" value="J_dom_sf"/>
</dbReference>
<evidence type="ECO:0000259" key="13">
    <source>
        <dbReference type="PROSITE" id="PS50076"/>
    </source>
</evidence>
<dbReference type="InterPro" id="IPR018253">
    <property type="entry name" value="DnaJ_domain_CS"/>
</dbReference>
<dbReference type="AlphaFoldDB" id="A0A8J4UJ67"/>
<evidence type="ECO:0000256" key="9">
    <source>
        <dbReference type="ARBA" id="ARBA00045428"/>
    </source>
</evidence>
<dbReference type="InterPro" id="IPR001623">
    <property type="entry name" value="DnaJ_domain"/>
</dbReference>
<dbReference type="Proteomes" id="UP000727407">
    <property type="component" value="Unassembled WGS sequence"/>
</dbReference>
<dbReference type="SUPFAM" id="SSF46565">
    <property type="entry name" value="Chaperone J-domain"/>
    <property type="match status" value="1"/>
</dbReference>
<evidence type="ECO:0000256" key="8">
    <source>
        <dbReference type="ARBA" id="ARBA00041533"/>
    </source>
</evidence>
<organism evidence="14 15">
    <name type="scientific">Clarias magur</name>
    <name type="common">Asian catfish</name>
    <name type="synonym">Macropteronotus magur</name>
    <dbReference type="NCBI Taxonomy" id="1594786"/>
    <lineage>
        <taxon>Eukaryota</taxon>
        <taxon>Metazoa</taxon>
        <taxon>Chordata</taxon>
        <taxon>Craniata</taxon>
        <taxon>Vertebrata</taxon>
        <taxon>Euteleostomi</taxon>
        <taxon>Actinopterygii</taxon>
        <taxon>Neopterygii</taxon>
        <taxon>Teleostei</taxon>
        <taxon>Ostariophysi</taxon>
        <taxon>Siluriformes</taxon>
        <taxon>Clariidae</taxon>
        <taxon>Clarias</taxon>
    </lineage>
</organism>
<dbReference type="EMBL" id="QNUK01000108">
    <property type="protein sequence ID" value="KAF5901659.1"/>
    <property type="molecule type" value="Genomic_DNA"/>
</dbReference>
<feature type="region of interest" description="Disordered" evidence="11">
    <location>
        <begin position="90"/>
        <end position="117"/>
    </location>
</feature>
<dbReference type="PANTHER" id="PTHR44360:SF1">
    <property type="entry name" value="DNAJ HOMOLOG SUBFAMILY B MEMBER 9"/>
    <property type="match status" value="1"/>
</dbReference>
<evidence type="ECO:0000256" key="11">
    <source>
        <dbReference type="SAM" id="MobiDB-lite"/>
    </source>
</evidence>
<feature type="domain" description="J" evidence="13">
    <location>
        <begin position="38"/>
        <end position="102"/>
    </location>
</feature>
<evidence type="ECO:0000256" key="7">
    <source>
        <dbReference type="ARBA" id="ARBA00040158"/>
    </source>
</evidence>
<feature type="transmembrane region" description="Helical" evidence="12">
    <location>
        <begin position="12"/>
        <end position="34"/>
    </location>
</feature>
<feature type="compositionally biased region" description="Basic and acidic residues" evidence="11">
    <location>
        <begin position="108"/>
        <end position="117"/>
    </location>
</feature>
<keyword evidence="2" id="KW-0597">Phosphoprotein</keyword>
<comment type="caution">
    <text evidence="14">The sequence shown here is derived from an EMBL/GenBank/DDBJ whole genome shotgun (WGS) entry which is preliminary data.</text>
</comment>
<dbReference type="CDD" id="cd06257">
    <property type="entry name" value="DnaJ"/>
    <property type="match status" value="1"/>
</dbReference>
<evidence type="ECO:0000256" key="1">
    <source>
        <dbReference type="ARBA" id="ARBA00004240"/>
    </source>
</evidence>
<dbReference type="GO" id="GO:0036503">
    <property type="term" value="P:ERAD pathway"/>
    <property type="evidence" value="ECO:0007669"/>
    <property type="project" value="TreeGrafter"/>
</dbReference>
<comment type="function">
    <text evidence="9">Co-chaperone for Hsp70 protein HSPA5/BiP that acts as a key repressor of the ERN1/IRE1-mediated unfolded protein response (UPR). J domain-containing co-chaperones stimulate the ATPase activity of Hsp70 proteins and are required for efficient substrate recognition by Hsp70 proteins. In the unstressed endoplasmic reticulum, interacts with the luminal region of ERN1/IRE1 and selectively recruits HSPA5/BiP: HSPA5/BiP disrupts the dimerization of the active ERN1/IRE1 luminal region, thereby inactivating ERN1/IRE1. Also involved in endoplasmic reticulum-associated degradation (ERAD) of misfolded proteins. Required for survival of B-cell progenitors and normal antibody production.</text>
</comment>
<comment type="subcellular location">
    <subcellularLocation>
        <location evidence="1">Endoplasmic reticulum</location>
    </subcellularLocation>
</comment>
<keyword evidence="4" id="KW-0256">Endoplasmic reticulum</keyword>
<dbReference type="GO" id="GO:0005783">
    <property type="term" value="C:endoplasmic reticulum"/>
    <property type="evidence" value="ECO:0007669"/>
    <property type="project" value="UniProtKB-SubCell"/>
</dbReference>
<comment type="subunit">
    <text evidence="10">Interacts with HSPA5/BiP; interaction is direct. Interacts with ERN1/IRE1 (via the luminal region). Interacts with DERL1.</text>
</comment>
<dbReference type="GO" id="GO:0051787">
    <property type="term" value="F:misfolded protein binding"/>
    <property type="evidence" value="ECO:0007669"/>
    <property type="project" value="TreeGrafter"/>
</dbReference>
<evidence type="ECO:0000256" key="2">
    <source>
        <dbReference type="ARBA" id="ARBA00022553"/>
    </source>
</evidence>
<reference evidence="14" key="1">
    <citation type="submission" date="2020-07" db="EMBL/GenBank/DDBJ databases">
        <title>Clarias magur genome sequencing, assembly and annotation.</title>
        <authorList>
            <person name="Kushwaha B."/>
            <person name="Kumar R."/>
            <person name="Das P."/>
            <person name="Joshi C.G."/>
            <person name="Kumar D."/>
            <person name="Nagpure N.S."/>
            <person name="Pandey M."/>
            <person name="Agarwal S."/>
            <person name="Srivastava S."/>
            <person name="Singh M."/>
            <person name="Sahoo L."/>
            <person name="Jayasankar P."/>
            <person name="Meher P.K."/>
            <person name="Koringa P.G."/>
            <person name="Iquebal M.A."/>
            <person name="Das S.P."/>
            <person name="Bit A."/>
            <person name="Patnaik S."/>
            <person name="Patel N."/>
            <person name="Shah T.M."/>
            <person name="Hinsu A."/>
            <person name="Jena J.K."/>
        </authorList>
    </citation>
    <scope>NUCLEOTIDE SEQUENCE</scope>
    <source>
        <strain evidence="14">CIFAMagur01</strain>
        <tissue evidence="14">Testis</tissue>
    </source>
</reference>
<name>A0A8J4UJ67_CLAMG</name>
<evidence type="ECO:0000256" key="10">
    <source>
        <dbReference type="ARBA" id="ARBA00046365"/>
    </source>
</evidence>
<gene>
    <name evidence="14" type="ORF">DAT39_008634</name>
</gene>
<evidence type="ECO:0000313" key="14">
    <source>
        <dbReference type="EMBL" id="KAF5901659.1"/>
    </source>
</evidence>
<sequence length="255" mass="29211">MLPETAKSVSRAMATTQSVFAVAVCILMITEIILAQKEYYEILGVPKDASERQIKKAFHKLAMKYHPDKNKSPDAEAKFREIAEAYETLSDTKRRQEYDQMRSNPFSRESRQGTRDGQFHQSFNFNFEDMFRDFDVFGQPTHSQHKRHFESHFQAHKEAHRSSFENSFDGDMFNMFSDFFSFDGHPNGGKFHSSAGQQRCHTVTERRGNMDPACFTPTPLCGRRGAGLKPTCLSPAPFLPRAVDSLREAHHDSDT</sequence>
<dbReference type="InterPro" id="IPR051948">
    <property type="entry name" value="Hsp70_co-chaperone_J-domain"/>
</dbReference>
<keyword evidence="5" id="KW-0143">Chaperone</keyword>
<evidence type="ECO:0000256" key="12">
    <source>
        <dbReference type="SAM" id="Phobius"/>
    </source>
</evidence>
<evidence type="ECO:0000256" key="5">
    <source>
        <dbReference type="ARBA" id="ARBA00023186"/>
    </source>
</evidence>
<keyword evidence="12" id="KW-1133">Transmembrane helix</keyword>